<dbReference type="InterPro" id="IPR029068">
    <property type="entry name" value="Glyas_Bleomycin-R_OHBP_Dase"/>
</dbReference>
<feature type="domain" description="VOC" evidence="1">
    <location>
        <begin position="15"/>
        <end position="139"/>
    </location>
</feature>
<name>A0ABV3WUT4_9HYPH</name>
<dbReference type="SUPFAM" id="SSF54593">
    <property type="entry name" value="Glyoxalase/Bleomycin resistance protein/Dihydroxybiphenyl dioxygenase"/>
    <property type="match status" value="1"/>
</dbReference>
<dbReference type="PROSITE" id="PS51819">
    <property type="entry name" value="VOC"/>
    <property type="match status" value="1"/>
</dbReference>
<keyword evidence="3" id="KW-1185">Reference proteome</keyword>
<dbReference type="CDD" id="cd07263">
    <property type="entry name" value="VOC_like"/>
    <property type="match status" value="1"/>
</dbReference>
<comment type="caution">
    <text evidence="2">The sequence shown here is derived from an EMBL/GenBank/DDBJ whole genome shotgun (WGS) entry which is preliminary data.</text>
</comment>
<evidence type="ECO:0000313" key="3">
    <source>
        <dbReference type="Proteomes" id="UP001559025"/>
    </source>
</evidence>
<protein>
    <submittedName>
        <fullName evidence="2">VOC family protein</fullName>
    </submittedName>
</protein>
<dbReference type="Pfam" id="PF00903">
    <property type="entry name" value="Glyoxalase"/>
    <property type="match status" value="1"/>
</dbReference>
<organism evidence="2 3">
    <name type="scientific">Neoaquamicrobium sediminum</name>
    <dbReference type="NCBI Taxonomy" id="1849104"/>
    <lineage>
        <taxon>Bacteria</taxon>
        <taxon>Pseudomonadati</taxon>
        <taxon>Pseudomonadota</taxon>
        <taxon>Alphaproteobacteria</taxon>
        <taxon>Hyphomicrobiales</taxon>
        <taxon>Phyllobacteriaceae</taxon>
        <taxon>Neoaquamicrobium</taxon>
    </lineage>
</organism>
<dbReference type="InterPro" id="IPR037523">
    <property type="entry name" value="VOC_core"/>
</dbReference>
<dbReference type="InterPro" id="IPR004360">
    <property type="entry name" value="Glyas_Fos-R_dOase_dom"/>
</dbReference>
<evidence type="ECO:0000259" key="1">
    <source>
        <dbReference type="PROSITE" id="PS51819"/>
    </source>
</evidence>
<dbReference type="Gene3D" id="3.10.180.10">
    <property type="entry name" value="2,3-Dihydroxybiphenyl 1,2-Dioxygenase, domain 1"/>
    <property type="match status" value="1"/>
</dbReference>
<dbReference type="RefSeq" id="WP_368803440.1">
    <property type="nucleotide sequence ID" value="NZ_JAZHFV010000004.1"/>
</dbReference>
<dbReference type="EMBL" id="JAZHFV010000004">
    <property type="protein sequence ID" value="MEX4008440.1"/>
    <property type="molecule type" value="Genomic_DNA"/>
</dbReference>
<gene>
    <name evidence="2" type="ORF">V1479_14085</name>
</gene>
<dbReference type="Proteomes" id="UP001559025">
    <property type="component" value="Unassembled WGS sequence"/>
</dbReference>
<dbReference type="PANTHER" id="PTHR36437:SF2">
    <property type="entry name" value="GLYOXALASE_BLEOMYCIN RESISTANCE PROTEIN_DIOXYGENASE"/>
    <property type="match status" value="1"/>
</dbReference>
<accession>A0ABV3WUT4</accession>
<sequence>MSAGGTQMERPKLGRLATVAIVVGDYDEAVAWYRDRLGLDVVEDTDMGEGKRWVVVAPSSGAGARILLAKASGEAQQSRIGNQTGGRVGFFFETDDFARDHARMIAQGVVFKEEPRHEPYGTVAVFADLYGNLFDLIEPRKAAATKE</sequence>
<reference evidence="2 3" key="1">
    <citation type="submission" date="2024-01" db="EMBL/GenBank/DDBJ databases">
        <title>New evidence supports the origin of RcGTA from prophage.</title>
        <authorList>
            <person name="Xu Y."/>
            <person name="Liu B."/>
            <person name="Chen F."/>
        </authorList>
    </citation>
    <scope>NUCLEOTIDE SEQUENCE [LARGE SCALE GENOMIC DNA]</scope>
    <source>
        <strain evidence="2 3">CBW1107-2</strain>
    </source>
</reference>
<proteinExistence type="predicted"/>
<evidence type="ECO:0000313" key="2">
    <source>
        <dbReference type="EMBL" id="MEX4008440.1"/>
    </source>
</evidence>
<dbReference type="PANTHER" id="PTHR36437">
    <property type="entry name" value="GLYOXALASE/BLEOMYCIN RESISTANCE PROTEIN/DIOXYGENASE"/>
    <property type="match status" value="1"/>
</dbReference>